<dbReference type="InterPro" id="IPR005148">
    <property type="entry name" value="Arg-tRNA-synth_N"/>
</dbReference>
<keyword evidence="4 11" id="KW-0963">Cytoplasm</keyword>
<dbReference type="InterPro" id="IPR001278">
    <property type="entry name" value="Arg-tRNA-ligase"/>
</dbReference>
<dbReference type="HAMAP" id="MF_00123">
    <property type="entry name" value="Arg_tRNA_synth"/>
    <property type="match status" value="1"/>
</dbReference>
<keyword evidence="8 11" id="KW-0648">Protein biosynthesis</keyword>
<accession>A0A1H3JJX1</accession>
<reference evidence="15 16" key="1">
    <citation type="submission" date="2016-10" db="EMBL/GenBank/DDBJ databases">
        <authorList>
            <person name="de Groot N.N."/>
        </authorList>
    </citation>
    <scope>NUCLEOTIDE SEQUENCE [LARGE SCALE GENOMIC DNA]</scope>
    <source>
        <strain evidence="15 16">APO</strain>
    </source>
</reference>
<evidence type="ECO:0000256" key="10">
    <source>
        <dbReference type="ARBA" id="ARBA00049339"/>
    </source>
</evidence>
<dbReference type="GO" id="GO:0005737">
    <property type="term" value="C:cytoplasm"/>
    <property type="evidence" value="ECO:0007669"/>
    <property type="project" value="UniProtKB-SubCell"/>
</dbReference>
<dbReference type="Pfam" id="PF05746">
    <property type="entry name" value="DALR_1"/>
    <property type="match status" value="1"/>
</dbReference>
<dbReference type="STRING" id="159292.SAMN05192546_1027"/>
<dbReference type="GO" id="GO:0005524">
    <property type="term" value="F:ATP binding"/>
    <property type="evidence" value="ECO:0007669"/>
    <property type="project" value="UniProtKB-UniRule"/>
</dbReference>
<dbReference type="FunFam" id="1.10.730.10:FF:000006">
    <property type="entry name" value="Arginyl-tRNA synthetase 2, mitochondrial"/>
    <property type="match status" value="1"/>
</dbReference>
<evidence type="ECO:0000313" key="16">
    <source>
        <dbReference type="Proteomes" id="UP000199230"/>
    </source>
</evidence>
<keyword evidence="9 11" id="KW-0030">Aminoacyl-tRNA synthetase</keyword>
<dbReference type="SUPFAM" id="SSF52374">
    <property type="entry name" value="Nucleotidylyl transferase"/>
    <property type="match status" value="1"/>
</dbReference>
<dbReference type="InterPro" id="IPR001412">
    <property type="entry name" value="aa-tRNA-synth_I_CS"/>
</dbReference>
<dbReference type="FunFam" id="3.40.50.620:FF:000116">
    <property type="entry name" value="Arginine--tRNA ligase"/>
    <property type="match status" value="1"/>
</dbReference>
<dbReference type="SUPFAM" id="SSF47323">
    <property type="entry name" value="Anticodon-binding domain of a subclass of class I aminoacyl-tRNA synthetases"/>
    <property type="match status" value="1"/>
</dbReference>
<evidence type="ECO:0000256" key="3">
    <source>
        <dbReference type="ARBA" id="ARBA00011245"/>
    </source>
</evidence>
<dbReference type="EC" id="6.1.1.19" evidence="11"/>
<dbReference type="Pfam" id="PF00750">
    <property type="entry name" value="tRNA-synt_1d"/>
    <property type="match status" value="1"/>
</dbReference>
<protein>
    <recommendedName>
        <fullName evidence="11">Arginine--tRNA ligase</fullName>
        <ecNumber evidence="11">6.1.1.19</ecNumber>
    </recommendedName>
    <alternativeName>
        <fullName evidence="11">Arginyl-tRNA synthetase</fullName>
        <shortName evidence="11">ArgRS</shortName>
    </alternativeName>
</protein>
<organism evidence="15 16">
    <name type="scientific">Tindallia californiensis</name>
    <dbReference type="NCBI Taxonomy" id="159292"/>
    <lineage>
        <taxon>Bacteria</taxon>
        <taxon>Bacillati</taxon>
        <taxon>Bacillota</taxon>
        <taxon>Clostridia</taxon>
        <taxon>Peptostreptococcales</taxon>
        <taxon>Tindalliaceae</taxon>
        <taxon>Tindallia</taxon>
    </lineage>
</organism>
<evidence type="ECO:0000256" key="1">
    <source>
        <dbReference type="ARBA" id="ARBA00004496"/>
    </source>
</evidence>
<dbReference type="CDD" id="cd07956">
    <property type="entry name" value="Anticodon_Ia_Arg"/>
    <property type="match status" value="1"/>
</dbReference>
<feature type="short sequence motif" description="'HIGH' region" evidence="11">
    <location>
        <begin position="123"/>
        <end position="133"/>
    </location>
</feature>
<comment type="subcellular location">
    <subcellularLocation>
        <location evidence="1 11">Cytoplasm</location>
    </subcellularLocation>
</comment>
<dbReference type="InterPro" id="IPR035684">
    <property type="entry name" value="ArgRS_core"/>
</dbReference>
<evidence type="ECO:0000256" key="11">
    <source>
        <dbReference type="HAMAP-Rule" id="MF_00123"/>
    </source>
</evidence>
<keyword evidence="7 11" id="KW-0067">ATP-binding</keyword>
<comment type="catalytic activity">
    <reaction evidence="10 11">
        <text>tRNA(Arg) + L-arginine + ATP = L-arginyl-tRNA(Arg) + AMP + diphosphate</text>
        <dbReference type="Rhea" id="RHEA:20301"/>
        <dbReference type="Rhea" id="RHEA-COMP:9658"/>
        <dbReference type="Rhea" id="RHEA-COMP:9673"/>
        <dbReference type="ChEBI" id="CHEBI:30616"/>
        <dbReference type="ChEBI" id="CHEBI:32682"/>
        <dbReference type="ChEBI" id="CHEBI:33019"/>
        <dbReference type="ChEBI" id="CHEBI:78442"/>
        <dbReference type="ChEBI" id="CHEBI:78513"/>
        <dbReference type="ChEBI" id="CHEBI:456215"/>
        <dbReference type="EC" id="6.1.1.19"/>
    </reaction>
</comment>
<evidence type="ECO:0000259" key="14">
    <source>
        <dbReference type="SMART" id="SM01016"/>
    </source>
</evidence>
<evidence type="ECO:0000256" key="5">
    <source>
        <dbReference type="ARBA" id="ARBA00022598"/>
    </source>
</evidence>
<keyword evidence="6 11" id="KW-0547">Nucleotide-binding</keyword>
<dbReference type="InterPro" id="IPR009080">
    <property type="entry name" value="tRNAsynth_Ia_anticodon-bd"/>
</dbReference>
<dbReference type="Pfam" id="PF03485">
    <property type="entry name" value="Arg_tRNA_synt_N"/>
    <property type="match status" value="1"/>
</dbReference>
<evidence type="ECO:0000313" key="15">
    <source>
        <dbReference type="EMBL" id="SDY40177.1"/>
    </source>
</evidence>
<dbReference type="PROSITE" id="PS00178">
    <property type="entry name" value="AA_TRNA_LIGASE_I"/>
    <property type="match status" value="1"/>
</dbReference>
<keyword evidence="16" id="KW-1185">Reference proteome</keyword>
<feature type="domain" description="Arginyl tRNA synthetase N-terminal" evidence="14">
    <location>
        <begin position="6"/>
        <end position="85"/>
    </location>
</feature>
<dbReference type="InterPro" id="IPR036695">
    <property type="entry name" value="Arg-tRNA-synth_N_sf"/>
</dbReference>
<dbReference type="SMART" id="SM00836">
    <property type="entry name" value="DALR_1"/>
    <property type="match status" value="1"/>
</dbReference>
<dbReference type="PRINTS" id="PR01038">
    <property type="entry name" value="TRNASYNTHARG"/>
</dbReference>
<dbReference type="SUPFAM" id="SSF55190">
    <property type="entry name" value="Arginyl-tRNA synthetase (ArgRS), N-terminal 'additional' domain"/>
    <property type="match status" value="1"/>
</dbReference>
<dbReference type="Proteomes" id="UP000199230">
    <property type="component" value="Unassembled WGS sequence"/>
</dbReference>
<evidence type="ECO:0000256" key="7">
    <source>
        <dbReference type="ARBA" id="ARBA00022840"/>
    </source>
</evidence>
<dbReference type="InterPro" id="IPR014729">
    <property type="entry name" value="Rossmann-like_a/b/a_fold"/>
</dbReference>
<feature type="domain" description="DALR anticodon binding" evidence="13">
    <location>
        <begin position="451"/>
        <end position="569"/>
    </location>
</feature>
<evidence type="ECO:0000256" key="12">
    <source>
        <dbReference type="RuleBase" id="RU363038"/>
    </source>
</evidence>
<evidence type="ECO:0000256" key="2">
    <source>
        <dbReference type="ARBA" id="ARBA00005594"/>
    </source>
</evidence>
<comment type="similarity">
    <text evidence="2 11 12">Belongs to the class-I aminoacyl-tRNA synthetase family.</text>
</comment>
<dbReference type="SMART" id="SM01016">
    <property type="entry name" value="Arg_tRNA_synt_N"/>
    <property type="match status" value="1"/>
</dbReference>
<dbReference type="EMBL" id="FNPV01000002">
    <property type="protein sequence ID" value="SDY40177.1"/>
    <property type="molecule type" value="Genomic_DNA"/>
</dbReference>
<dbReference type="GO" id="GO:0006420">
    <property type="term" value="P:arginyl-tRNA aminoacylation"/>
    <property type="evidence" value="ECO:0007669"/>
    <property type="project" value="UniProtKB-UniRule"/>
</dbReference>
<sequence>MNPFKQMIAENIAESLEHQSAQEIMQWIEKPPNSDLGDYAFPCFKLSKALRKAPQSIALEISEAIKKDDVFLKTEAIGGYLNFYFNRKKLAEKVLSEVINRKEKFASSNEGAGKTICIDFSAPNIAKPFHVGHLRSTVIGSSLYKIYSHMGYECVGINHLGDWGTQFGKVIVAYKNWGNQERIEKEPIQGLLDLYVKFHDESEKTPELEDEAREWFVKMEKGDKEALSLWKWFSEETIKELKKIYSLLGVRFDHYTGESFYNDKMKPILDELHQKNLLEDSQGAVLVNLESYNMPPCLVQKKDGSTLYATRDITAAIYRKNTFDFTKCLYLTDYSQNLHFAQWFKVIELMGYEWAADLEHVPFGRVTHEGKRIQSRKGTVVLLEEVIEGAIERVFNIIEEKNPELPNKKEVAVDVGVGAVIFNDLSHNRIKDISFSWDTAFSFDGETGPYVQYTHARAVSVLRKAGIDLEEKTFQIEGSYLEDEVSNQVIRQLETFEDAIRDAMNKNEPSILTRHVVDLAQSFNRFYHDHPILVDDAKVKETRLALVVSVKEVLHLGLSLLGIKAPDRM</sequence>
<dbReference type="Gene3D" id="3.30.1360.70">
    <property type="entry name" value="Arginyl tRNA synthetase N-terminal domain"/>
    <property type="match status" value="1"/>
</dbReference>
<dbReference type="NCBIfam" id="TIGR00456">
    <property type="entry name" value="argS"/>
    <property type="match status" value="1"/>
</dbReference>
<gene>
    <name evidence="11" type="primary">argS</name>
    <name evidence="15" type="ORF">SAMN05192546_1027</name>
</gene>
<dbReference type="PANTHER" id="PTHR11956">
    <property type="entry name" value="ARGINYL-TRNA SYNTHETASE"/>
    <property type="match status" value="1"/>
</dbReference>
<evidence type="ECO:0000256" key="4">
    <source>
        <dbReference type="ARBA" id="ARBA00022490"/>
    </source>
</evidence>
<dbReference type="RefSeq" id="WP_093310607.1">
    <property type="nucleotide sequence ID" value="NZ_FNPV01000002.1"/>
</dbReference>
<evidence type="ECO:0000256" key="8">
    <source>
        <dbReference type="ARBA" id="ARBA00022917"/>
    </source>
</evidence>
<evidence type="ECO:0000256" key="6">
    <source>
        <dbReference type="ARBA" id="ARBA00022741"/>
    </source>
</evidence>
<proteinExistence type="inferred from homology"/>
<name>A0A1H3JJX1_9FIRM</name>
<dbReference type="GO" id="GO:0004814">
    <property type="term" value="F:arginine-tRNA ligase activity"/>
    <property type="evidence" value="ECO:0007669"/>
    <property type="project" value="UniProtKB-UniRule"/>
</dbReference>
<dbReference type="Gene3D" id="3.40.50.620">
    <property type="entry name" value="HUPs"/>
    <property type="match status" value="1"/>
</dbReference>
<dbReference type="PANTHER" id="PTHR11956:SF5">
    <property type="entry name" value="ARGININE--TRNA LIGASE, CYTOPLASMIC"/>
    <property type="match status" value="1"/>
</dbReference>
<evidence type="ECO:0000259" key="13">
    <source>
        <dbReference type="SMART" id="SM00836"/>
    </source>
</evidence>
<comment type="subunit">
    <text evidence="3 11">Monomer.</text>
</comment>
<keyword evidence="5 11" id="KW-0436">Ligase</keyword>
<dbReference type="AlphaFoldDB" id="A0A1H3JJX1"/>
<dbReference type="Gene3D" id="1.10.730.10">
    <property type="entry name" value="Isoleucyl-tRNA Synthetase, Domain 1"/>
    <property type="match status" value="1"/>
</dbReference>
<dbReference type="OrthoDB" id="9805987at2"/>
<dbReference type="InterPro" id="IPR008909">
    <property type="entry name" value="DALR_anticod-bd"/>
</dbReference>
<evidence type="ECO:0000256" key="9">
    <source>
        <dbReference type="ARBA" id="ARBA00023146"/>
    </source>
</evidence>